<dbReference type="CDD" id="cd00120">
    <property type="entry name" value="MADS"/>
    <property type="match status" value="1"/>
</dbReference>
<keyword evidence="5" id="KW-0539">Nucleus</keyword>
<evidence type="ECO:0000313" key="9">
    <source>
        <dbReference type="Proteomes" id="UP000289738"/>
    </source>
</evidence>
<evidence type="ECO:0000259" key="7">
    <source>
        <dbReference type="PROSITE" id="PS50066"/>
    </source>
</evidence>
<dbReference type="GO" id="GO:0003677">
    <property type="term" value="F:DNA binding"/>
    <property type="evidence" value="ECO:0007669"/>
    <property type="project" value="UniProtKB-KW"/>
</dbReference>
<dbReference type="GO" id="GO:0010152">
    <property type="term" value="P:pollen maturation"/>
    <property type="evidence" value="ECO:0007669"/>
    <property type="project" value="UniProtKB-ARBA"/>
</dbReference>
<sequence>MSYVKVSISHFHSHCLSSLAFCNVTFIASFRMGRVKLKIKKLENMNGRQATYAKRKNGIIKKATELSILCDIDIILLMFSPTGKPSLCRGRRSNFEEVIAKFSQLTPQERAKRKLESLEALKKTFKKLDHDVNIQEFLGTSSQTIEDLSNQARLLQTQISETQKRLSQWKEFEKINNVEQLEQMENSLRDSINQIRNRKEHIKNQQLVSLQCNNQFNEMHIPFRMGTEQHLQPLPWIGNGDSPNLVLPDDSSLLLHKDVEGSASSSFGSYASYIGSSSKTDISNSGQENGVLSDLSSTTAPLRLPLNNGHQFPYMPSYNFNLLNDFKFQAAPEMNHHHNQPQENHNLSFHHHVNNGNFEAPRNAYDSNHHHHHGWASTSGPCAVTMFDEHLYAQASLPQVNFATKLIHHGFCHLPCNEFAKELSVTLDNLSILKDFSTTDTYIRNNKPIFKMWLSFLTAGSIGVVASTLSLRCEGYLWPKESHFFSLIQSILRVTCNGPN</sequence>
<dbReference type="GO" id="GO:0046983">
    <property type="term" value="F:protein dimerization activity"/>
    <property type="evidence" value="ECO:0007669"/>
    <property type="project" value="InterPro"/>
</dbReference>
<keyword evidence="4" id="KW-0804">Transcription</keyword>
<comment type="caution">
    <text evidence="8">The sequence shown here is derived from an EMBL/GenBank/DDBJ whole genome shotgun (WGS) entry which is preliminary data.</text>
</comment>
<dbReference type="SUPFAM" id="SSF55455">
    <property type="entry name" value="SRF-like"/>
    <property type="match status" value="1"/>
</dbReference>
<dbReference type="Pfam" id="PF00319">
    <property type="entry name" value="SRF-TF"/>
    <property type="match status" value="1"/>
</dbReference>
<dbReference type="GO" id="GO:0080092">
    <property type="term" value="P:regulation of pollen tube growth"/>
    <property type="evidence" value="ECO:0007669"/>
    <property type="project" value="UniProtKB-ARBA"/>
</dbReference>
<evidence type="ECO:0000313" key="8">
    <source>
        <dbReference type="EMBL" id="RYR64841.1"/>
    </source>
</evidence>
<keyword evidence="3" id="KW-0238">DNA-binding</keyword>
<keyword evidence="6" id="KW-0175">Coiled coil</keyword>
<dbReference type="PROSITE" id="PS50066">
    <property type="entry name" value="MADS_BOX_2"/>
    <property type="match status" value="1"/>
</dbReference>
<evidence type="ECO:0000256" key="1">
    <source>
        <dbReference type="ARBA" id="ARBA00004123"/>
    </source>
</evidence>
<dbReference type="PANTHER" id="PTHR48019">
    <property type="entry name" value="SERUM RESPONSE FACTOR HOMOLOG"/>
    <property type="match status" value="1"/>
</dbReference>
<comment type="subcellular location">
    <subcellularLocation>
        <location evidence="1">Nucleus</location>
    </subcellularLocation>
</comment>
<dbReference type="InterPro" id="IPR050142">
    <property type="entry name" value="MADS-box/MEF2_TF"/>
</dbReference>
<dbReference type="Proteomes" id="UP000289738">
    <property type="component" value="Chromosome A03"/>
</dbReference>
<keyword evidence="9" id="KW-1185">Reference proteome</keyword>
<feature type="coiled-coil region" evidence="6">
    <location>
        <begin position="108"/>
        <end position="205"/>
    </location>
</feature>
<dbReference type="SMART" id="SM00432">
    <property type="entry name" value="MADS"/>
    <property type="match status" value="1"/>
</dbReference>
<evidence type="ECO:0000256" key="3">
    <source>
        <dbReference type="ARBA" id="ARBA00023125"/>
    </source>
</evidence>
<evidence type="ECO:0000256" key="2">
    <source>
        <dbReference type="ARBA" id="ARBA00023015"/>
    </source>
</evidence>
<gene>
    <name evidence="8" type="ORF">Ahy_A03g010876</name>
</gene>
<dbReference type="GO" id="GO:0005634">
    <property type="term" value="C:nucleus"/>
    <property type="evidence" value="ECO:0007669"/>
    <property type="project" value="UniProtKB-SubCell"/>
</dbReference>
<dbReference type="InterPro" id="IPR036879">
    <property type="entry name" value="TF_MADSbox_sf"/>
</dbReference>
<organism evidence="8 9">
    <name type="scientific">Arachis hypogaea</name>
    <name type="common">Peanut</name>
    <dbReference type="NCBI Taxonomy" id="3818"/>
    <lineage>
        <taxon>Eukaryota</taxon>
        <taxon>Viridiplantae</taxon>
        <taxon>Streptophyta</taxon>
        <taxon>Embryophyta</taxon>
        <taxon>Tracheophyta</taxon>
        <taxon>Spermatophyta</taxon>
        <taxon>Magnoliopsida</taxon>
        <taxon>eudicotyledons</taxon>
        <taxon>Gunneridae</taxon>
        <taxon>Pentapetalae</taxon>
        <taxon>rosids</taxon>
        <taxon>fabids</taxon>
        <taxon>Fabales</taxon>
        <taxon>Fabaceae</taxon>
        <taxon>Papilionoideae</taxon>
        <taxon>50 kb inversion clade</taxon>
        <taxon>dalbergioids sensu lato</taxon>
        <taxon>Dalbergieae</taxon>
        <taxon>Pterocarpus clade</taxon>
        <taxon>Arachis</taxon>
    </lineage>
</organism>
<name>A0A445DNX5_ARAHY</name>
<dbReference type="Gene3D" id="3.40.1810.10">
    <property type="entry name" value="Transcription factor, MADS-box"/>
    <property type="match status" value="1"/>
</dbReference>
<evidence type="ECO:0000256" key="4">
    <source>
        <dbReference type="ARBA" id="ARBA00023163"/>
    </source>
</evidence>
<dbReference type="EMBL" id="SDMP01000003">
    <property type="protein sequence ID" value="RYR64841.1"/>
    <property type="molecule type" value="Genomic_DNA"/>
</dbReference>
<evidence type="ECO:0000256" key="5">
    <source>
        <dbReference type="ARBA" id="ARBA00023242"/>
    </source>
</evidence>
<proteinExistence type="predicted"/>
<reference evidence="8 9" key="1">
    <citation type="submission" date="2019-01" db="EMBL/GenBank/DDBJ databases">
        <title>Sequencing of cultivated peanut Arachis hypogaea provides insights into genome evolution and oil improvement.</title>
        <authorList>
            <person name="Chen X."/>
        </authorList>
    </citation>
    <scope>NUCLEOTIDE SEQUENCE [LARGE SCALE GENOMIC DNA]</scope>
    <source>
        <strain evidence="9">cv. Fuhuasheng</strain>
        <tissue evidence="8">Leaves</tissue>
    </source>
</reference>
<protein>
    <recommendedName>
        <fullName evidence="7">MADS-box domain-containing protein</fullName>
    </recommendedName>
</protein>
<dbReference type="InterPro" id="IPR002100">
    <property type="entry name" value="TF_MADSbox"/>
</dbReference>
<keyword evidence="2" id="KW-0805">Transcription regulation</keyword>
<evidence type="ECO:0000256" key="6">
    <source>
        <dbReference type="SAM" id="Coils"/>
    </source>
</evidence>
<dbReference type="AlphaFoldDB" id="A0A445DNX5"/>
<feature type="domain" description="MADS-box" evidence="7">
    <location>
        <begin position="32"/>
        <end position="84"/>
    </location>
</feature>
<dbReference type="FunFam" id="3.40.1810.10:FF:000010">
    <property type="entry name" value="Agamous-like MADS-box protein AGL30"/>
    <property type="match status" value="1"/>
</dbReference>
<dbReference type="PRINTS" id="PR00404">
    <property type="entry name" value="MADSDOMAIN"/>
</dbReference>
<accession>A0A445DNX5</accession>